<evidence type="ECO:0000256" key="1">
    <source>
        <dbReference type="SAM" id="MobiDB-lite"/>
    </source>
</evidence>
<feature type="region of interest" description="Disordered" evidence="1">
    <location>
        <begin position="45"/>
        <end position="72"/>
    </location>
</feature>
<name>A0A9N9V1D9_9HYPO</name>
<protein>
    <submittedName>
        <fullName evidence="2">Uncharacterized protein</fullName>
    </submittedName>
</protein>
<sequence>MDECVGGGASPEEEGPRFGVGPRARWAELAAGNCARRGGFAGRGGGGIKDGLEPCDGAEKEDAGTVSEYSSSPIEKLGTGCEGIAGDALGVVCSSPGWSALEGLWELNAGEAIDANGGMEPLPVASRAADGVSSEEMAPIEPRGVPMKGQPRCCL</sequence>
<dbReference type="AlphaFoldDB" id="A0A9N9V1D9"/>
<reference evidence="2" key="1">
    <citation type="submission" date="2021-10" db="EMBL/GenBank/DDBJ databases">
        <authorList>
            <person name="Piombo E."/>
        </authorList>
    </citation>
    <scope>NUCLEOTIDE SEQUENCE</scope>
</reference>
<proteinExistence type="predicted"/>
<evidence type="ECO:0000313" key="3">
    <source>
        <dbReference type="Proteomes" id="UP000696573"/>
    </source>
</evidence>
<dbReference type="Proteomes" id="UP000696573">
    <property type="component" value="Unassembled WGS sequence"/>
</dbReference>
<keyword evidence="3" id="KW-1185">Reference proteome</keyword>
<comment type="caution">
    <text evidence="2">The sequence shown here is derived from an EMBL/GenBank/DDBJ whole genome shotgun (WGS) entry which is preliminary data.</text>
</comment>
<dbReference type="OrthoDB" id="5135642at2759"/>
<organism evidence="2 3">
    <name type="scientific">Clonostachys rhizophaga</name>
    <dbReference type="NCBI Taxonomy" id="160324"/>
    <lineage>
        <taxon>Eukaryota</taxon>
        <taxon>Fungi</taxon>
        <taxon>Dikarya</taxon>
        <taxon>Ascomycota</taxon>
        <taxon>Pezizomycotina</taxon>
        <taxon>Sordariomycetes</taxon>
        <taxon>Hypocreomycetidae</taxon>
        <taxon>Hypocreales</taxon>
        <taxon>Bionectriaceae</taxon>
        <taxon>Clonostachys</taxon>
    </lineage>
</organism>
<evidence type="ECO:0000313" key="2">
    <source>
        <dbReference type="EMBL" id="CAH0015030.1"/>
    </source>
</evidence>
<feature type="region of interest" description="Disordered" evidence="1">
    <location>
        <begin position="133"/>
        <end position="155"/>
    </location>
</feature>
<gene>
    <name evidence="2" type="ORF">CRHIZ90672A_00000870</name>
</gene>
<feature type="region of interest" description="Disordered" evidence="1">
    <location>
        <begin position="1"/>
        <end position="21"/>
    </location>
</feature>
<dbReference type="EMBL" id="CABFNQ020000444">
    <property type="protein sequence ID" value="CAH0015030.1"/>
    <property type="molecule type" value="Genomic_DNA"/>
</dbReference>
<accession>A0A9N9V1D9</accession>